<dbReference type="Pfam" id="PF01206">
    <property type="entry name" value="TusA"/>
    <property type="match status" value="1"/>
</dbReference>
<accession>A0ABV9DVD6</accession>
<reference evidence="3" key="1">
    <citation type="journal article" date="2019" name="Int. J. Syst. Evol. Microbiol.">
        <title>The Global Catalogue of Microorganisms (GCM) 10K type strain sequencing project: providing services to taxonomists for standard genome sequencing and annotation.</title>
        <authorList>
            <consortium name="The Broad Institute Genomics Platform"/>
            <consortium name="The Broad Institute Genome Sequencing Center for Infectious Disease"/>
            <person name="Wu L."/>
            <person name="Ma J."/>
        </authorList>
    </citation>
    <scope>NUCLEOTIDE SEQUENCE [LARGE SCALE GENOMIC DNA]</scope>
    <source>
        <strain evidence="3">XZYJ18</strain>
    </source>
</reference>
<dbReference type="CDD" id="cd00291">
    <property type="entry name" value="SirA_YedF_YeeD"/>
    <property type="match status" value="1"/>
</dbReference>
<organism evidence="2 3">
    <name type="scientific">Nocardiopsis mangrovi</name>
    <dbReference type="NCBI Taxonomy" id="1179818"/>
    <lineage>
        <taxon>Bacteria</taxon>
        <taxon>Bacillati</taxon>
        <taxon>Actinomycetota</taxon>
        <taxon>Actinomycetes</taxon>
        <taxon>Streptosporangiales</taxon>
        <taxon>Nocardiopsidaceae</taxon>
        <taxon>Nocardiopsis</taxon>
    </lineage>
</organism>
<dbReference type="EMBL" id="JBHSFQ010000004">
    <property type="protein sequence ID" value="MFC4561553.1"/>
    <property type="molecule type" value="Genomic_DNA"/>
</dbReference>
<proteinExistence type="predicted"/>
<dbReference type="RefSeq" id="WP_378572162.1">
    <property type="nucleotide sequence ID" value="NZ_JBHSFQ010000004.1"/>
</dbReference>
<keyword evidence="3" id="KW-1185">Reference proteome</keyword>
<evidence type="ECO:0000313" key="3">
    <source>
        <dbReference type="Proteomes" id="UP001595923"/>
    </source>
</evidence>
<sequence>MSDQPLVTVEAIGRKCPIPIIMLAGRIREVPIGSVIAVTADDPAARTDIPSWCRLKMQQFVAEVPLARGHAFHIRRMY</sequence>
<dbReference type="InterPro" id="IPR036868">
    <property type="entry name" value="TusA-like_sf"/>
</dbReference>
<dbReference type="InterPro" id="IPR001455">
    <property type="entry name" value="TusA-like"/>
</dbReference>
<comment type="caution">
    <text evidence="2">The sequence shown here is derived from an EMBL/GenBank/DDBJ whole genome shotgun (WGS) entry which is preliminary data.</text>
</comment>
<evidence type="ECO:0000313" key="2">
    <source>
        <dbReference type="EMBL" id="MFC4561553.1"/>
    </source>
</evidence>
<dbReference type="Proteomes" id="UP001595923">
    <property type="component" value="Unassembled WGS sequence"/>
</dbReference>
<dbReference type="Gene3D" id="3.30.110.40">
    <property type="entry name" value="TusA-like domain"/>
    <property type="match status" value="1"/>
</dbReference>
<dbReference type="SUPFAM" id="SSF64307">
    <property type="entry name" value="SirA-like"/>
    <property type="match status" value="1"/>
</dbReference>
<gene>
    <name evidence="2" type="ORF">ACFO4E_06770</name>
</gene>
<name>A0ABV9DVD6_9ACTN</name>
<evidence type="ECO:0000259" key="1">
    <source>
        <dbReference type="PROSITE" id="PS01148"/>
    </source>
</evidence>
<feature type="domain" description="UPF0033" evidence="1">
    <location>
        <begin position="9"/>
        <end position="33"/>
    </location>
</feature>
<protein>
    <submittedName>
        <fullName evidence="2">Sulfurtransferase TusA family protein</fullName>
    </submittedName>
</protein>
<dbReference type="PROSITE" id="PS01148">
    <property type="entry name" value="UPF0033"/>
    <property type="match status" value="1"/>
</dbReference>